<dbReference type="STRING" id="1586287.BBK82_33840"/>
<organism evidence="1 2">
    <name type="scientific">Lentzea guizhouensis</name>
    <dbReference type="NCBI Taxonomy" id="1586287"/>
    <lineage>
        <taxon>Bacteria</taxon>
        <taxon>Bacillati</taxon>
        <taxon>Actinomycetota</taxon>
        <taxon>Actinomycetes</taxon>
        <taxon>Pseudonocardiales</taxon>
        <taxon>Pseudonocardiaceae</taxon>
        <taxon>Lentzea</taxon>
    </lineage>
</organism>
<protein>
    <recommendedName>
        <fullName evidence="3">Adhesin domain-containing protein</fullName>
    </recommendedName>
</protein>
<dbReference type="Proteomes" id="UP000093053">
    <property type="component" value="Chromosome"/>
</dbReference>
<reference evidence="1 2" key="1">
    <citation type="submission" date="2016-07" db="EMBL/GenBank/DDBJ databases">
        <title>Complete genome sequence of the Lentzea guizhouensis DHS C013.</title>
        <authorList>
            <person name="Cao C."/>
        </authorList>
    </citation>
    <scope>NUCLEOTIDE SEQUENCE [LARGE SCALE GENOMIC DNA]</scope>
    <source>
        <strain evidence="1 2">DHS C013</strain>
    </source>
</reference>
<dbReference type="RefSeq" id="WP_065918614.1">
    <property type="nucleotide sequence ID" value="NZ_CP016793.1"/>
</dbReference>
<dbReference type="AlphaFoldDB" id="A0A1B2HRF1"/>
<evidence type="ECO:0008006" key="3">
    <source>
        <dbReference type="Google" id="ProtNLM"/>
    </source>
</evidence>
<evidence type="ECO:0000313" key="1">
    <source>
        <dbReference type="EMBL" id="ANZ40275.1"/>
    </source>
</evidence>
<accession>A0A1B2HRF1</accession>
<keyword evidence="2" id="KW-1185">Reference proteome</keyword>
<proteinExistence type="predicted"/>
<sequence>MTTFTTPNPITAALTTAGARVRITATDRTDTVVHVEPVDRTSSRDVQVAERTKVDFADGVLAVKTTKSGARTGSVAITVELPAGSRLVLHTAWTEVRADGRLGDCEVNLGSGQVQLDHVTAVRGHLGAGALAVGHVAGTADIEGGTAGVRIGEAGGAVSYRGSSGKVWIGHARSNVDLGGSSGSFDIGRADGGVVAKAADCPIRIGRVSRGRVELMNASGGIEVGVSEGTAAEVDARSTKGLVRSSVVPRGDAASAVRVFARTRLDDIVIHPAA</sequence>
<dbReference type="KEGG" id="led:BBK82_33840"/>
<name>A0A1B2HRF1_9PSEU</name>
<dbReference type="EMBL" id="CP016793">
    <property type="protein sequence ID" value="ANZ40275.1"/>
    <property type="molecule type" value="Genomic_DNA"/>
</dbReference>
<dbReference type="OrthoDB" id="3252095at2"/>
<evidence type="ECO:0000313" key="2">
    <source>
        <dbReference type="Proteomes" id="UP000093053"/>
    </source>
</evidence>
<gene>
    <name evidence="1" type="ORF">BBK82_33840</name>
</gene>